<reference evidence="2" key="1">
    <citation type="submission" date="2020-11" db="EMBL/GenBank/DDBJ databases">
        <authorList>
            <consortium name="DOE Joint Genome Institute"/>
            <person name="Ahrendt S."/>
            <person name="Riley R."/>
            <person name="Andreopoulos W."/>
            <person name="Labutti K."/>
            <person name="Pangilinan J."/>
            <person name="Ruiz-Duenas F.J."/>
            <person name="Barrasa J.M."/>
            <person name="Sanchez-Garcia M."/>
            <person name="Camarero S."/>
            <person name="Miyauchi S."/>
            <person name="Serrano A."/>
            <person name="Linde D."/>
            <person name="Babiker R."/>
            <person name="Drula E."/>
            <person name="Ayuso-Fernandez I."/>
            <person name="Pacheco R."/>
            <person name="Padilla G."/>
            <person name="Ferreira P."/>
            <person name="Barriuso J."/>
            <person name="Kellner H."/>
            <person name="Castanera R."/>
            <person name="Alfaro M."/>
            <person name="Ramirez L."/>
            <person name="Pisabarro A.G."/>
            <person name="Kuo A."/>
            <person name="Tritt A."/>
            <person name="Lipzen A."/>
            <person name="He G."/>
            <person name="Yan M."/>
            <person name="Ng V."/>
            <person name="Cullen D."/>
            <person name="Martin F."/>
            <person name="Rosso M.-N."/>
            <person name="Henrissat B."/>
            <person name="Hibbett D."/>
            <person name="Martinez A.T."/>
            <person name="Grigoriev I.V."/>
        </authorList>
    </citation>
    <scope>NUCLEOTIDE SEQUENCE</scope>
    <source>
        <strain evidence="2">ATCC 90797</strain>
    </source>
</reference>
<evidence type="ECO:0000256" key="1">
    <source>
        <dbReference type="SAM" id="MobiDB-lite"/>
    </source>
</evidence>
<gene>
    <name evidence="2" type="ORF">BDN71DRAFT_268863</name>
</gene>
<feature type="compositionally biased region" description="Basic and acidic residues" evidence="1">
    <location>
        <begin position="266"/>
        <end position="284"/>
    </location>
</feature>
<feature type="compositionally biased region" description="Low complexity" evidence="1">
    <location>
        <begin position="525"/>
        <end position="548"/>
    </location>
</feature>
<feature type="region of interest" description="Disordered" evidence="1">
    <location>
        <begin position="40"/>
        <end position="284"/>
    </location>
</feature>
<evidence type="ECO:0000313" key="2">
    <source>
        <dbReference type="EMBL" id="KAF9499077.1"/>
    </source>
</evidence>
<feature type="compositionally biased region" description="Basic and acidic residues" evidence="1">
    <location>
        <begin position="634"/>
        <end position="678"/>
    </location>
</feature>
<feature type="compositionally biased region" description="Polar residues" evidence="1">
    <location>
        <begin position="430"/>
        <end position="461"/>
    </location>
</feature>
<keyword evidence="3" id="KW-1185">Reference proteome</keyword>
<comment type="caution">
    <text evidence="2">The sequence shown here is derived from an EMBL/GenBank/DDBJ whole genome shotgun (WGS) entry which is preliminary data.</text>
</comment>
<proteinExistence type="predicted"/>
<name>A0A9P6A2V1_PLEER</name>
<protein>
    <submittedName>
        <fullName evidence="2">Uncharacterized protein</fullName>
    </submittedName>
</protein>
<feature type="compositionally biased region" description="Low complexity" evidence="1">
    <location>
        <begin position="98"/>
        <end position="113"/>
    </location>
</feature>
<dbReference type="OrthoDB" id="3363891at2759"/>
<sequence length="739" mass="80452">MATMTQSARIPGPSWDETIVPALRKRLESESRTLAKRMSAVSISSLDDGPSAASVATLDSRDTRNAFTSGNGHDARPMANHTIAAEGQPRYQFDRGMQSSAHAASSSTSSTQSGHPQRSRTYSQPYTSDQPKNRRVNGNGQASRINGTKSPTPPDSSRTASPAFSTKNADLKPTRIPQPRVRTASAASHQLPPQHWGVNGYNYSSTPSSDLYPVHETRPPPTARSDTSSIAVPSRQGSGLLNEAPPFTTSSITSNTYHPVYGMSRDSADRDPSPSRMSSESEERPFEHWYRGEVSRNGGVGELRVAKRMEMLEIANYGHTIKQKVDPTASLRGAPNRIVGSGMDATGNGDGRRDRPRRRKRAGSVSGILGDGRESLYLDDERAREVARVMDEHPPTDLDDDGMYNDDDRGSDTETDDIIAQYDRDDDFGNISTMTAPTPMNHRSTTPTNFSRPISRTQNHPSRIPTPSGPRKSSESSTTPHAPPLQRGASEPLSITTTALPTATSSQNRPTPTSSTSQRGKIRAKSPTSAKKPPSASARTRAKALAAKQQREEEESRRSVAYYPTPSGDEGLLKDAIPTWTQPKPKTGNWDEVVLPVVARKKGLDDHYEQADGSPRAKQQEDPVAPAPGTFGFDHSKYRPPRGEDISMDEFGRPPVEEDERGDKPADADEVKTSEPVRIRPLRRNLETPPPFSHYLPSNDISSSTGNVKPPQSTPLQPSHAQLEKEEDGGAGCCKCVIM</sequence>
<feature type="region of interest" description="Disordered" evidence="1">
    <location>
        <begin position="388"/>
        <end position="591"/>
    </location>
</feature>
<feature type="region of interest" description="Disordered" evidence="1">
    <location>
        <begin position="331"/>
        <end position="368"/>
    </location>
</feature>
<feature type="compositionally biased region" description="Polar residues" evidence="1">
    <location>
        <begin position="493"/>
        <end position="519"/>
    </location>
</feature>
<organism evidence="2 3">
    <name type="scientific">Pleurotus eryngii</name>
    <name type="common">Boletus of the steppes</name>
    <dbReference type="NCBI Taxonomy" id="5323"/>
    <lineage>
        <taxon>Eukaryota</taxon>
        <taxon>Fungi</taxon>
        <taxon>Dikarya</taxon>
        <taxon>Basidiomycota</taxon>
        <taxon>Agaricomycotina</taxon>
        <taxon>Agaricomycetes</taxon>
        <taxon>Agaricomycetidae</taxon>
        <taxon>Agaricales</taxon>
        <taxon>Pleurotineae</taxon>
        <taxon>Pleurotaceae</taxon>
        <taxon>Pleurotus</taxon>
    </lineage>
</organism>
<accession>A0A9P6A2V1</accession>
<dbReference type="EMBL" id="MU154534">
    <property type="protein sequence ID" value="KAF9499077.1"/>
    <property type="molecule type" value="Genomic_DNA"/>
</dbReference>
<feature type="compositionally biased region" description="Polar residues" evidence="1">
    <location>
        <begin position="114"/>
        <end position="168"/>
    </location>
</feature>
<feature type="compositionally biased region" description="Polar residues" evidence="1">
    <location>
        <begin position="224"/>
        <end position="239"/>
    </location>
</feature>
<feature type="compositionally biased region" description="Polar residues" evidence="1">
    <location>
        <begin position="699"/>
        <end position="720"/>
    </location>
</feature>
<dbReference type="Proteomes" id="UP000807025">
    <property type="component" value="Unassembled WGS sequence"/>
</dbReference>
<feature type="compositionally biased region" description="Polar residues" evidence="1">
    <location>
        <begin position="247"/>
        <end position="257"/>
    </location>
</feature>
<feature type="compositionally biased region" description="Basic and acidic residues" evidence="1">
    <location>
        <begin position="549"/>
        <end position="558"/>
    </location>
</feature>
<evidence type="ECO:0000313" key="3">
    <source>
        <dbReference type="Proteomes" id="UP000807025"/>
    </source>
</evidence>
<feature type="region of interest" description="Disordered" evidence="1">
    <location>
        <begin position="604"/>
        <end position="730"/>
    </location>
</feature>
<dbReference type="AlphaFoldDB" id="A0A9P6A2V1"/>